<feature type="region of interest" description="Disordered" evidence="1">
    <location>
        <begin position="95"/>
        <end position="142"/>
    </location>
</feature>
<dbReference type="RefSeq" id="WP_290246197.1">
    <property type="nucleotide sequence ID" value="NZ_JAUFQT010000001.1"/>
</dbReference>
<protein>
    <recommendedName>
        <fullName evidence="4">Outer membrane protein beta-barrel domain-containing protein</fullName>
    </recommendedName>
</protein>
<keyword evidence="3" id="KW-1185">Reference proteome</keyword>
<dbReference type="EMBL" id="JBHMEW010000007">
    <property type="protein sequence ID" value="MFB9210332.1"/>
    <property type="molecule type" value="Genomic_DNA"/>
</dbReference>
<proteinExistence type="predicted"/>
<name>A0ABV5J0J1_9BACT</name>
<sequence length="419" mass="47230">MSDKELDELFRQKVEEADIPFVPGDWDKMKQKLQSPSPGHNGVPWYKNNLFRSLSAIILLGGAWLAWNFWDGSNNTEVQQQENQSSSSELIIAETEESGENTTSKNEIYSNYGNNNSENNTTGNLEGKNAASKQEARGARSTFHSRNKINNKKTVDPEFQNADAGAVTQQEVRNSPQNQMVLVNRAKRVVPDLFLQTPKLNSNGLQPMDTKGPREGTYNVPDKKKADYWQDDRWSLAGLLSPDVSALKINDLHGLGTSAGINVEYFLLPQWSITLGGLYSFKTYQGDEGYQTGYAPSPNGIKGDCWVLDVPLNVRFYAINNELDRWYISTGFSSYFMLRESYELEYSNGYSPYSSEVDVRNSNQHLLGIMNFSLGYERILTPKLSLQVEPYFKLPITEIGEGKVNLKSAGAFIGIKYRW</sequence>
<feature type="compositionally biased region" description="Low complexity" evidence="1">
    <location>
        <begin position="106"/>
        <end position="124"/>
    </location>
</feature>
<evidence type="ECO:0000313" key="2">
    <source>
        <dbReference type="EMBL" id="MFB9210332.1"/>
    </source>
</evidence>
<organism evidence="2 3">
    <name type="scientific">Echinicola jeungdonensis</name>
    <dbReference type="NCBI Taxonomy" id="709343"/>
    <lineage>
        <taxon>Bacteria</taxon>
        <taxon>Pseudomonadati</taxon>
        <taxon>Bacteroidota</taxon>
        <taxon>Cytophagia</taxon>
        <taxon>Cytophagales</taxon>
        <taxon>Cyclobacteriaceae</taxon>
        <taxon>Echinicola</taxon>
    </lineage>
</organism>
<accession>A0ABV5J0J1</accession>
<evidence type="ECO:0000313" key="3">
    <source>
        <dbReference type="Proteomes" id="UP001589654"/>
    </source>
</evidence>
<evidence type="ECO:0008006" key="4">
    <source>
        <dbReference type="Google" id="ProtNLM"/>
    </source>
</evidence>
<feature type="region of interest" description="Disordered" evidence="1">
    <location>
        <begin position="198"/>
        <end position="222"/>
    </location>
</feature>
<comment type="caution">
    <text evidence="2">The sequence shown here is derived from an EMBL/GenBank/DDBJ whole genome shotgun (WGS) entry which is preliminary data.</text>
</comment>
<dbReference type="Proteomes" id="UP001589654">
    <property type="component" value="Unassembled WGS sequence"/>
</dbReference>
<evidence type="ECO:0000256" key="1">
    <source>
        <dbReference type="SAM" id="MobiDB-lite"/>
    </source>
</evidence>
<gene>
    <name evidence="2" type="ORF">ACFFUR_00810</name>
</gene>
<reference evidence="2 3" key="1">
    <citation type="submission" date="2024-09" db="EMBL/GenBank/DDBJ databases">
        <authorList>
            <person name="Sun Q."/>
            <person name="Mori K."/>
        </authorList>
    </citation>
    <scope>NUCLEOTIDE SEQUENCE [LARGE SCALE GENOMIC DNA]</scope>
    <source>
        <strain evidence="2 3">CECT 7682</strain>
    </source>
</reference>